<protein>
    <submittedName>
        <fullName evidence="1">Uncharacterized protein</fullName>
    </submittedName>
</protein>
<organism evidence="1">
    <name type="scientific">Rhizophora mucronata</name>
    <name type="common">Asiatic mangrove</name>
    <dbReference type="NCBI Taxonomy" id="61149"/>
    <lineage>
        <taxon>Eukaryota</taxon>
        <taxon>Viridiplantae</taxon>
        <taxon>Streptophyta</taxon>
        <taxon>Embryophyta</taxon>
        <taxon>Tracheophyta</taxon>
        <taxon>Spermatophyta</taxon>
        <taxon>Magnoliopsida</taxon>
        <taxon>eudicotyledons</taxon>
        <taxon>Gunneridae</taxon>
        <taxon>Pentapetalae</taxon>
        <taxon>rosids</taxon>
        <taxon>fabids</taxon>
        <taxon>Malpighiales</taxon>
        <taxon>Rhizophoraceae</taxon>
        <taxon>Rhizophora</taxon>
    </lineage>
</organism>
<dbReference type="EMBL" id="GGEC01076413">
    <property type="protein sequence ID" value="MBX56897.1"/>
    <property type="molecule type" value="Transcribed_RNA"/>
</dbReference>
<evidence type="ECO:0000313" key="1">
    <source>
        <dbReference type="EMBL" id="MBX56897.1"/>
    </source>
</evidence>
<name>A0A2P2PQ72_RHIMU</name>
<sequence>MGHQPLEACLLFDRY</sequence>
<reference evidence="1" key="1">
    <citation type="submission" date="2018-02" db="EMBL/GenBank/DDBJ databases">
        <title>Rhizophora mucronata_Transcriptome.</title>
        <authorList>
            <person name="Meera S.P."/>
            <person name="Sreeshan A."/>
            <person name="Augustine A."/>
        </authorList>
    </citation>
    <scope>NUCLEOTIDE SEQUENCE</scope>
    <source>
        <tissue evidence="1">Leaf</tissue>
    </source>
</reference>
<accession>A0A2P2PQ72</accession>
<proteinExistence type="predicted"/>